<protein>
    <submittedName>
        <fullName evidence="1">Uncharacterized protein</fullName>
    </submittedName>
</protein>
<accession>A0AAW4JQR6</accession>
<organism evidence="1 4">
    <name type="scientific">Micromonospora tulbaghiae</name>
    <dbReference type="NCBI Taxonomy" id="479978"/>
    <lineage>
        <taxon>Bacteria</taxon>
        <taxon>Bacillati</taxon>
        <taxon>Actinomycetota</taxon>
        <taxon>Actinomycetes</taxon>
        <taxon>Micromonosporales</taxon>
        <taxon>Micromonosporaceae</taxon>
        <taxon>Micromonospora</taxon>
    </lineage>
</organism>
<name>A0AAW4JQR6_9ACTN</name>
<evidence type="ECO:0000313" key="2">
    <source>
        <dbReference type="EMBL" id="SCF07987.1"/>
    </source>
</evidence>
<comment type="caution">
    <text evidence="1">The sequence shown here is derived from an EMBL/GenBank/DDBJ whole genome shotgun (WGS) entry which is preliminary data.</text>
</comment>
<proteinExistence type="predicted"/>
<evidence type="ECO:0000313" key="1">
    <source>
        <dbReference type="EMBL" id="MBO4143839.1"/>
    </source>
</evidence>
<dbReference type="Pfam" id="PF19541">
    <property type="entry name" value="DUF6065"/>
    <property type="match status" value="1"/>
</dbReference>
<sequence>MSGMAVAPLRVEIYSLYGDARPAEPASATLRGSLPVRAVQQCPPVAAGSGLGWYVYPPADVALRWDGHDTEWSLLHENEPAGWRSLAGGYDGTLPQAPAQLADLPERFRDGLDIFDRYGGTMPFIDADPRAPHTIEMVTGVVARTSPGWCLLGRGVPNWPAQRGLQLYEGVVETDWYTSFLPTILRLTEPGHVVRLYRNIPLMCLQPVHRSTLAATRQAELVTGQGIAEWPDDLWADLVALRRRRQDPQIRGSYRREQVRRLRERADYEPVGVEETDPSDR</sequence>
<reference evidence="2 3" key="1">
    <citation type="submission" date="2016-06" db="EMBL/GenBank/DDBJ databases">
        <authorList>
            <person name="Varghese N."/>
            <person name="Submissions Spin"/>
        </authorList>
    </citation>
    <scope>NUCLEOTIDE SEQUENCE [LARGE SCALE GENOMIC DNA]</scope>
    <source>
        <strain evidence="2 3">DSM 45142</strain>
    </source>
</reference>
<dbReference type="GeneID" id="93472601"/>
<dbReference type="EMBL" id="FMCQ01000009">
    <property type="protein sequence ID" value="SCF07987.1"/>
    <property type="molecule type" value="Genomic_DNA"/>
</dbReference>
<dbReference type="RefSeq" id="WP_091426468.1">
    <property type="nucleotide sequence ID" value="NZ_FMCQ01000009.1"/>
</dbReference>
<gene>
    <name evidence="2" type="ORF">GA0070562_5920</name>
    <name evidence="1" type="ORF">J5U46_27195</name>
</gene>
<dbReference type="Proteomes" id="UP000199405">
    <property type="component" value="Unassembled WGS sequence"/>
</dbReference>
<evidence type="ECO:0000313" key="4">
    <source>
        <dbReference type="Proteomes" id="UP000669887"/>
    </source>
</evidence>
<evidence type="ECO:0000313" key="3">
    <source>
        <dbReference type="Proteomes" id="UP000199405"/>
    </source>
</evidence>
<reference evidence="1" key="2">
    <citation type="submission" date="2021-03" db="EMBL/GenBank/DDBJ databases">
        <title>X isolated from Micromonospora tulbaghiae.</title>
        <authorList>
            <person name="Stennett H.L."/>
        </authorList>
    </citation>
    <scope>NUCLEOTIDE SEQUENCE</scope>
    <source>
        <strain evidence="1">28M1-20</strain>
    </source>
</reference>
<dbReference type="AlphaFoldDB" id="A0AAW4JQR6"/>
<keyword evidence="3" id="KW-1185">Reference proteome</keyword>
<dbReference type="EMBL" id="JAGFVQ010000096">
    <property type="protein sequence ID" value="MBO4143839.1"/>
    <property type="molecule type" value="Genomic_DNA"/>
</dbReference>
<dbReference type="Proteomes" id="UP000669887">
    <property type="component" value="Unassembled WGS sequence"/>
</dbReference>
<dbReference type="InterPro" id="IPR045709">
    <property type="entry name" value="DUF6065"/>
</dbReference>